<dbReference type="STRING" id="485915.Dret_1245"/>
<protein>
    <submittedName>
        <fullName evidence="3">Dienelactone hydrolase</fullName>
    </submittedName>
</protein>
<keyword evidence="3" id="KW-0378">Hydrolase</keyword>
<dbReference type="AlphaFoldDB" id="C8X1W1"/>
<keyword evidence="4" id="KW-1185">Reference proteome</keyword>
<dbReference type="SUPFAM" id="SSF53474">
    <property type="entry name" value="alpha/beta-Hydrolases"/>
    <property type="match status" value="1"/>
</dbReference>
<dbReference type="InterPro" id="IPR050261">
    <property type="entry name" value="FrsA_esterase"/>
</dbReference>
<evidence type="ECO:0000313" key="4">
    <source>
        <dbReference type="Proteomes" id="UP000001052"/>
    </source>
</evidence>
<sequence length="261" mass="28531">MIRILLLALCLGCLLGPAVTTGWTDIVTTTEHYTVDGTRYEGFFARNTQLGNMQPVVVLIHDWDGLGEYEQTRARMLARAGYAAFAVDLYGKGVRPHTLEAKRTRSGALYKDREEFRKRLFGSLAALDGLEGVDPGRVVVLGYCFGGAAVLELARAGADLQGGICFHGGLTTPEGQHYAELKGPLLILHGTEDAVAPMEDVLSLTRDLDTVDATFRIKLYSGTGHAFTEWSGDRYAATADLDSWQECLRFLEARLGNGTQR</sequence>
<gene>
    <name evidence="3" type="ordered locus">Dret_1245</name>
</gene>
<dbReference type="Pfam" id="PF01738">
    <property type="entry name" value="DLH"/>
    <property type="match status" value="1"/>
</dbReference>
<dbReference type="EMBL" id="CP001734">
    <property type="protein sequence ID" value="ACV68533.1"/>
    <property type="molecule type" value="Genomic_DNA"/>
</dbReference>
<dbReference type="OrthoDB" id="9787933at2"/>
<accession>C8X1W1</accession>
<feature type="chain" id="PRO_5002993144" evidence="1">
    <location>
        <begin position="21"/>
        <end position="261"/>
    </location>
</feature>
<evidence type="ECO:0000313" key="3">
    <source>
        <dbReference type="EMBL" id="ACV68533.1"/>
    </source>
</evidence>
<reference evidence="4" key="1">
    <citation type="submission" date="2009-09" db="EMBL/GenBank/DDBJ databases">
        <title>The complete chromosome of Desulfohalobium retbaense DSM 5692.</title>
        <authorList>
            <consortium name="US DOE Joint Genome Institute (JGI-PGF)"/>
            <person name="Lucas S."/>
            <person name="Copeland A."/>
            <person name="Lapidus A."/>
            <person name="Glavina del Rio T."/>
            <person name="Dalin E."/>
            <person name="Tice H."/>
            <person name="Bruce D."/>
            <person name="Goodwin L."/>
            <person name="Pitluck S."/>
            <person name="Kyrpides N."/>
            <person name="Mavromatis K."/>
            <person name="Ivanova N."/>
            <person name="Mikhailova N."/>
            <person name="Munk A.C."/>
            <person name="Brettin T."/>
            <person name="Detter J.C."/>
            <person name="Han C."/>
            <person name="Tapia R."/>
            <person name="Larimer F."/>
            <person name="Land M."/>
            <person name="Hauser L."/>
            <person name="Markowitz V."/>
            <person name="Cheng J.-F."/>
            <person name="Hugenholtz P."/>
            <person name="Woyke T."/>
            <person name="Wu D."/>
            <person name="Spring S."/>
            <person name="Klenk H.-P."/>
            <person name="Eisen J.A."/>
        </authorList>
    </citation>
    <scope>NUCLEOTIDE SEQUENCE [LARGE SCALE GENOMIC DNA]</scope>
    <source>
        <strain evidence="4">DSM 5692</strain>
    </source>
</reference>
<dbReference type="KEGG" id="drt:Dret_1245"/>
<dbReference type="GO" id="GO:0016787">
    <property type="term" value="F:hydrolase activity"/>
    <property type="evidence" value="ECO:0007669"/>
    <property type="project" value="UniProtKB-KW"/>
</dbReference>
<keyword evidence="1" id="KW-0732">Signal</keyword>
<organism evidence="3 4">
    <name type="scientific">Desulfohalobium retbaense (strain ATCC 49708 / DSM 5692 / JCM 16813 / HR100)</name>
    <dbReference type="NCBI Taxonomy" id="485915"/>
    <lineage>
        <taxon>Bacteria</taxon>
        <taxon>Pseudomonadati</taxon>
        <taxon>Thermodesulfobacteriota</taxon>
        <taxon>Desulfovibrionia</taxon>
        <taxon>Desulfovibrionales</taxon>
        <taxon>Desulfohalobiaceae</taxon>
        <taxon>Desulfohalobium</taxon>
    </lineage>
</organism>
<dbReference type="InterPro" id="IPR029058">
    <property type="entry name" value="AB_hydrolase_fold"/>
</dbReference>
<evidence type="ECO:0000256" key="1">
    <source>
        <dbReference type="SAM" id="SignalP"/>
    </source>
</evidence>
<dbReference type="eggNOG" id="COG0412">
    <property type="taxonomic scope" value="Bacteria"/>
</dbReference>
<reference evidence="3 4" key="2">
    <citation type="journal article" date="2010" name="Stand. Genomic Sci.">
        <title>Complete genome sequence of Desulfohalobium retbaense type strain (HR(100)).</title>
        <authorList>
            <person name="Spring S."/>
            <person name="Nolan M."/>
            <person name="Lapidus A."/>
            <person name="Glavina Del Rio T."/>
            <person name="Copeland A."/>
            <person name="Tice H."/>
            <person name="Cheng J.F."/>
            <person name="Lucas S."/>
            <person name="Land M."/>
            <person name="Chen F."/>
            <person name="Bruce D."/>
            <person name="Goodwin L."/>
            <person name="Pitluck S."/>
            <person name="Ivanova N."/>
            <person name="Mavromatis K."/>
            <person name="Mikhailova N."/>
            <person name="Pati A."/>
            <person name="Chen A."/>
            <person name="Palaniappan K."/>
            <person name="Hauser L."/>
            <person name="Chang Y.J."/>
            <person name="Jeffries C.D."/>
            <person name="Munk C."/>
            <person name="Kiss H."/>
            <person name="Chain P."/>
            <person name="Han C."/>
            <person name="Brettin T."/>
            <person name="Detter J.C."/>
            <person name="Schuler E."/>
            <person name="Goker M."/>
            <person name="Rohde M."/>
            <person name="Bristow J."/>
            <person name="Eisen J.A."/>
            <person name="Markowitz V."/>
            <person name="Hugenholtz P."/>
            <person name="Kyrpides N.C."/>
            <person name="Klenk H.P."/>
        </authorList>
    </citation>
    <scope>NUCLEOTIDE SEQUENCE [LARGE SCALE GENOMIC DNA]</scope>
    <source>
        <strain evidence="3 4">DSM 5692</strain>
    </source>
</reference>
<feature type="domain" description="Dienelactone hydrolase" evidence="2">
    <location>
        <begin position="50"/>
        <end position="253"/>
    </location>
</feature>
<dbReference type="InterPro" id="IPR002925">
    <property type="entry name" value="Dienelactn_hydro"/>
</dbReference>
<dbReference type="PANTHER" id="PTHR22946">
    <property type="entry name" value="DIENELACTONE HYDROLASE DOMAIN-CONTAINING PROTEIN-RELATED"/>
    <property type="match status" value="1"/>
</dbReference>
<dbReference type="PANTHER" id="PTHR22946:SF0">
    <property type="entry name" value="DIENELACTONE HYDROLASE DOMAIN-CONTAINING PROTEIN"/>
    <property type="match status" value="1"/>
</dbReference>
<proteinExistence type="predicted"/>
<feature type="signal peptide" evidence="1">
    <location>
        <begin position="1"/>
        <end position="20"/>
    </location>
</feature>
<dbReference type="HOGENOM" id="CLU_054590_3_2_7"/>
<dbReference type="Gene3D" id="3.40.50.1820">
    <property type="entry name" value="alpha/beta hydrolase"/>
    <property type="match status" value="1"/>
</dbReference>
<name>C8X1W1_DESRD</name>
<evidence type="ECO:0000259" key="2">
    <source>
        <dbReference type="Pfam" id="PF01738"/>
    </source>
</evidence>
<dbReference type="Proteomes" id="UP000001052">
    <property type="component" value="Chromosome"/>
</dbReference>
<dbReference type="RefSeq" id="WP_015751680.1">
    <property type="nucleotide sequence ID" value="NC_013223.1"/>
</dbReference>